<sequence>LISSISRSLRFPLSDPTTISNQLPGAAARAGKVLTFDSNGAPAAAIAATDVTAVAANATNINAVAADLTNINTTAANLTAINAAPAAATAAASSASAAASSATAASGSATAASGSAASALTYLNNFKGQYYGPLASNPTLDPLGNAMGAGDLYWNTTIPEMRVYNGSAWVAAYVSLGSALLAANNLSDVQNAATARANIGAASTGKAIAAAIVFGG</sequence>
<organism evidence="1">
    <name type="scientific">uncultured Caudovirales phage</name>
    <dbReference type="NCBI Taxonomy" id="2100421"/>
    <lineage>
        <taxon>Viruses</taxon>
        <taxon>Duplodnaviria</taxon>
        <taxon>Heunggongvirae</taxon>
        <taxon>Uroviricota</taxon>
        <taxon>Caudoviricetes</taxon>
        <taxon>Peduoviridae</taxon>
        <taxon>Maltschvirus</taxon>
        <taxon>Maltschvirus maltsch</taxon>
    </lineage>
</organism>
<reference evidence="1" key="1">
    <citation type="submission" date="2020-04" db="EMBL/GenBank/DDBJ databases">
        <authorList>
            <person name="Chiriac C."/>
            <person name="Salcher M."/>
            <person name="Ghai R."/>
            <person name="Kavagutti S V."/>
        </authorList>
    </citation>
    <scope>NUCLEOTIDE SEQUENCE</scope>
</reference>
<evidence type="ECO:0000313" key="1">
    <source>
        <dbReference type="EMBL" id="CAB4132894.1"/>
    </source>
</evidence>
<protein>
    <recommendedName>
        <fullName evidence="2">Tail fiber protein</fullName>
    </recommendedName>
</protein>
<gene>
    <name evidence="1" type="ORF">UFOVP140_1</name>
</gene>
<evidence type="ECO:0008006" key="2">
    <source>
        <dbReference type="Google" id="ProtNLM"/>
    </source>
</evidence>
<accession>A0A6J5LE72</accession>
<dbReference type="EMBL" id="LR796271">
    <property type="protein sequence ID" value="CAB4132894.1"/>
    <property type="molecule type" value="Genomic_DNA"/>
</dbReference>
<proteinExistence type="predicted"/>
<name>A0A6J5LE72_9CAUD</name>
<feature type="non-terminal residue" evidence="1">
    <location>
        <position position="1"/>
    </location>
</feature>